<protein>
    <submittedName>
        <fullName evidence="2">Uncharacterized protein</fullName>
    </submittedName>
</protein>
<accession>A0A1E7KMB5</accession>
<sequence>MGFDLNCVLTLHDDVLPLYDLLVPGGSGHALRTSGPGLPDAWALPNPWELECGTDGAYALRPGALAPADLDAWRADARIPEEPDPLDAFDTDDLLLGSLLSLGAPVLLLNDRTFGGVLGHEYAALLAGGELLAAHGVDFGKRTAFALEDSGGYRTTDPATAAPTTRCAELLDDRFRGRFLFDGYLPRAAHREGDPCRAAHEGPQPDVDPSWARHFPPLLSGG</sequence>
<evidence type="ECO:0000313" key="3">
    <source>
        <dbReference type="Proteomes" id="UP000176101"/>
    </source>
</evidence>
<dbReference type="OrthoDB" id="3468597at2"/>
<proteinExistence type="predicted"/>
<keyword evidence="3" id="KW-1185">Reference proteome</keyword>
<feature type="region of interest" description="Disordered" evidence="1">
    <location>
        <begin position="193"/>
        <end position="214"/>
    </location>
</feature>
<gene>
    <name evidence="2" type="ORF">AN216_04730</name>
</gene>
<dbReference type="EMBL" id="LJGU01000107">
    <property type="protein sequence ID" value="OEV05050.1"/>
    <property type="molecule type" value="Genomic_DNA"/>
</dbReference>
<dbReference type="Proteomes" id="UP000176101">
    <property type="component" value="Unassembled WGS sequence"/>
</dbReference>
<dbReference type="RefSeq" id="WP_070195321.1">
    <property type="nucleotide sequence ID" value="NZ_LJGU01000107.1"/>
</dbReference>
<name>A0A1E7KMB5_9ACTN</name>
<dbReference type="AlphaFoldDB" id="A0A1E7KMB5"/>
<evidence type="ECO:0000313" key="2">
    <source>
        <dbReference type="EMBL" id="OEV05050.1"/>
    </source>
</evidence>
<evidence type="ECO:0000256" key="1">
    <source>
        <dbReference type="SAM" id="MobiDB-lite"/>
    </source>
</evidence>
<organism evidence="2 3">
    <name type="scientific">Streptomyces oceani</name>
    <dbReference type="NCBI Taxonomy" id="1075402"/>
    <lineage>
        <taxon>Bacteria</taxon>
        <taxon>Bacillati</taxon>
        <taxon>Actinomycetota</taxon>
        <taxon>Actinomycetes</taxon>
        <taxon>Kitasatosporales</taxon>
        <taxon>Streptomycetaceae</taxon>
        <taxon>Streptomyces</taxon>
    </lineage>
</organism>
<reference evidence="2 3" key="1">
    <citation type="journal article" date="2016" name="Front. Microbiol.">
        <title>Comparative Genomics Analysis of Streptomyces Species Reveals Their Adaptation to the Marine Environment and Their Diversity at the Genomic Level.</title>
        <authorList>
            <person name="Tian X."/>
            <person name="Zhang Z."/>
            <person name="Yang T."/>
            <person name="Chen M."/>
            <person name="Li J."/>
            <person name="Chen F."/>
            <person name="Yang J."/>
            <person name="Li W."/>
            <person name="Zhang B."/>
            <person name="Zhang Z."/>
            <person name="Wu J."/>
            <person name="Zhang C."/>
            <person name="Long L."/>
            <person name="Xiao J."/>
        </authorList>
    </citation>
    <scope>NUCLEOTIDE SEQUENCE [LARGE SCALE GENOMIC DNA]</scope>
    <source>
        <strain evidence="2 3">SCSIO 02100</strain>
    </source>
</reference>
<comment type="caution">
    <text evidence="2">The sequence shown here is derived from an EMBL/GenBank/DDBJ whole genome shotgun (WGS) entry which is preliminary data.</text>
</comment>